<dbReference type="OrthoDB" id="348920at2759"/>
<dbReference type="RefSeq" id="XP_026192962.1">
    <property type="nucleotide sequence ID" value="XM_026337177.1"/>
</dbReference>
<keyword evidence="2" id="KW-1185">Reference proteome</keyword>
<dbReference type="AlphaFoldDB" id="A0A6P6S020"/>
<evidence type="ECO:0000313" key="3">
    <source>
        <dbReference type="RefSeq" id="XP_026192962.1"/>
    </source>
</evidence>
<reference evidence="3" key="1">
    <citation type="submission" date="2025-08" db="UniProtKB">
        <authorList>
            <consortium name="RefSeq"/>
        </authorList>
    </citation>
    <scope>IDENTIFICATION</scope>
</reference>
<evidence type="ECO:0000313" key="2">
    <source>
        <dbReference type="Proteomes" id="UP000515125"/>
    </source>
</evidence>
<organism evidence="2 3">
    <name type="scientific">Cyclospora cayetanensis</name>
    <dbReference type="NCBI Taxonomy" id="88456"/>
    <lineage>
        <taxon>Eukaryota</taxon>
        <taxon>Sar</taxon>
        <taxon>Alveolata</taxon>
        <taxon>Apicomplexa</taxon>
        <taxon>Conoidasida</taxon>
        <taxon>Coccidia</taxon>
        <taxon>Eucoccidiorida</taxon>
        <taxon>Eimeriorina</taxon>
        <taxon>Eimeriidae</taxon>
        <taxon>Cyclospora</taxon>
    </lineage>
</organism>
<sequence length="745" mass="79639">MLLEPLPPRMYRRKYNEKCACSGRQLHEAVQLLREAVQSIASVHGESSPWCNSAAAASSTAALGVATAEACGRQQQEDLQLRVQEGCDVDTLALPQTEWGGRRCASAAAAAFAETLEGVREVLPDARQTAETAVTAGANGSAVEAPPLPPHRNAFTASDAWQKTMAAGFQHLRSDAACLSVAAQGASSWGPALRTGRIAAAAGAAIPVPAAAAGAAIPVPQQQQMQQMQQQQTQQMQQQQTQQMQQHQTQQQMQQMQQMQMQHQTLHESFHSSNLRVQRLSLQPAQLQQCDRRPMGEGDLATSAAAQQGAEAAAAASCASSTTFCKPYAADQDDIGFAGAAISPGDAASPILLPAADALCLSAVCTFSGGEGLTSAAAAVKHFEVPRLDSPLPMAFQQNCELHTVSRIGLLVRHRGDCEGFKCRWSANGGEKDEGRKRGEESGEEKGEEDCSCDCAHQTARKLPKNWCVCGRKGVAALSFHCTLPVQVAFSLPVVSVFRCRENMPASRESAREGCLPFLRFSLLANPLERLPILCAAGVCQRLAAFGAYLDTRSCNSRRRPTFRRLGQEALRATARTTVAAGCSAARGYVHFALRRGVGRSIAFLRPFDVAPPTVYVASTVNDAMKGFPNKFKKKDAQDLGPDAAYQLGNGLVDISSCAAACVECGLEAAAYVEPSLAASWGGYIFLRGGEERVFRFFPMICGLYLDEFVACRCCASLLHGRCLPRSLCGASEAFLCGRCLTLSQ</sequence>
<name>A0A6P6S020_9EIME</name>
<protein>
    <submittedName>
        <fullName evidence="3">Uncharacterized protein LOC113147253</fullName>
    </submittedName>
</protein>
<feature type="region of interest" description="Disordered" evidence="1">
    <location>
        <begin position="429"/>
        <end position="449"/>
    </location>
</feature>
<accession>A0A6P6S020</accession>
<evidence type="ECO:0000256" key="1">
    <source>
        <dbReference type="SAM" id="MobiDB-lite"/>
    </source>
</evidence>
<dbReference type="Proteomes" id="UP000515125">
    <property type="component" value="Unplaced"/>
</dbReference>
<gene>
    <name evidence="3" type="primary">LOC113147253</name>
</gene>
<dbReference type="GeneID" id="113147253"/>
<feature type="compositionally biased region" description="Basic and acidic residues" evidence="1">
    <location>
        <begin position="430"/>
        <end position="445"/>
    </location>
</feature>
<proteinExistence type="predicted"/>